<evidence type="ECO:0000313" key="1">
    <source>
        <dbReference type="EMBL" id="THV52628.1"/>
    </source>
</evidence>
<keyword evidence="2" id="KW-1185">Reference proteome</keyword>
<gene>
    <name evidence="1" type="ORF">BGAL_0073g00020</name>
</gene>
<comment type="caution">
    <text evidence="1">The sequence shown here is derived from an EMBL/GenBank/DDBJ whole genome shotgun (WGS) entry which is preliminary data.</text>
</comment>
<accession>A0A4S8R452</accession>
<organism evidence="1 2">
    <name type="scientific">Botrytis galanthina</name>
    <dbReference type="NCBI Taxonomy" id="278940"/>
    <lineage>
        <taxon>Eukaryota</taxon>
        <taxon>Fungi</taxon>
        <taxon>Dikarya</taxon>
        <taxon>Ascomycota</taxon>
        <taxon>Pezizomycotina</taxon>
        <taxon>Leotiomycetes</taxon>
        <taxon>Helotiales</taxon>
        <taxon>Sclerotiniaceae</taxon>
        <taxon>Botrytis</taxon>
    </lineage>
</organism>
<reference evidence="1 2" key="1">
    <citation type="submission" date="2017-12" db="EMBL/GenBank/DDBJ databases">
        <title>Comparative genomics of Botrytis spp.</title>
        <authorList>
            <person name="Valero-Jimenez C.A."/>
            <person name="Tapia P."/>
            <person name="Veloso J."/>
            <person name="Silva-Moreno E."/>
            <person name="Staats M."/>
            <person name="Valdes J.H."/>
            <person name="Van Kan J.A.L."/>
        </authorList>
    </citation>
    <scope>NUCLEOTIDE SEQUENCE [LARGE SCALE GENOMIC DNA]</scope>
    <source>
        <strain evidence="1 2">MUCL435</strain>
    </source>
</reference>
<protein>
    <submittedName>
        <fullName evidence="1">Uncharacterized protein</fullName>
    </submittedName>
</protein>
<proteinExistence type="predicted"/>
<evidence type="ECO:0000313" key="2">
    <source>
        <dbReference type="Proteomes" id="UP000308671"/>
    </source>
</evidence>
<dbReference type="Proteomes" id="UP000308671">
    <property type="component" value="Unassembled WGS sequence"/>
</dbReference>
<dbReference type="EMBL" id="PQXL01000073">
    <property type="protein sequence ID" value="THV52628.1"/>
    <property type="molecule type" value="Genomic_DNA"/>
</dbReference>
<sequence length="127" mass="15111">MSHHCTLTRTQRPRRNHFKFWEQELFAQMRRNTKSPNLHLYALPLPLDYQKRKSVGELDGLDLEDAKKLQEAADEIVAQTREDFVRKFSDEERANGRLMFRKVRELSEDADYAETREDQQQQGDPSM</sequence>
<dbReference type="AlphaFoldDB" id="A0A4S8R452"/>
<dbReference type="OrthoDB" id="3499801at2759"/>
<name>A0A4S8R452_9HELO</name>